<dbReference type="EMBL" id="CAJVQB010011307">
    <property type="protein sequence ID" value="CAG8746725.1"/>
    <property type="molecule type" value="Genomic_DNA"/>
</dbReference>
<keyword evidence="2" id="KW-1185">Reference proteome</keyword>
<protein>
    <submittedName>
        <fullName evidence="1">32688_t:CDS:1</fullName>
    </submittedName>
</protein>
<organism evidence="1 2">
    <name type="scientific">Gigaspora margarita</name>
    <dbReference type="NCBI Taxonomy" id="4874"/>
    <lineage>
        <taxon>Eukaryota</taxon>
        <taxon>Fungi</taxon>
        <taxon>Fungi incertae sedis</taxon>
        <taxon>Mucoromycota</taxon>
        <taxon>Glomeromycotina</taxon>
        <taxon>Glomeromycetes</taxon>
        <taxon>Diversisporales</taxon>
        <taxon>Gigasporaceae</taxon>
        <taxon>Gigaspora</taxon>
    </lineage>
</organism>
<evidence type="ECO:0000313" key="2">
    <source>
        <dbReference type="Proteomes" id="UP000789901"/>
    </source>
</evidence>
<accession>A0ABN7V9H5</accession>
<gene>
    <name evidence="1" type="ORF">GMARGA_LOCUS15963</name>
</gene>
<reference evidence="1 2" key="1">
    <citation type="submission" date="2021-06" db="EMBL/GenBank/DDBJ databases">
        <authorList>
            <person name="Kallberg Y."/>
            <person name="Tangrot J."/>
            <person name="Rosling A."/>
        </authorList>
    </citation>
    <scope>NUCLEOTIDE SEQUENCE [LARGE SCALE GENOMIC DNA]</scope>
    <source>
        <strain evidence="1 2">120-4 pot B 10/14</strain>
    </source>
</reference>
<name>A0ABN7V9H5_GIGMA</name>
<sequence length="226" mass="26234">MPLSWKYIIKLGRRYDEIFLNIYVNSKGCLAKQGVRSILNYFKLIPKSKKIKNDDSISSAEEWESDDDKKMDDDDLFKIDKINDVENDCESEVLSNDDMIIPSNNKQKPCSGLRSSIIREYISHTAAQFGGTRRIEVIAKEIFPNLFPKEFSCKKLDYSQKHQLNCQLYAEAVWKIDCDCNKILQNQIAKVKPHISKLLKNYLKYSDLTEIWSMIKDNESNTTSNV</sequence>
<dbReference type="Proteomes" id="UP000789901">
    <property type="component" value="Unassembled WGS sequence"/>
</dbReference>
<proteinExistence type="predicted"/>
<comment type="caution">
    <text evidence="1">The sequence shown here is derived from an EMBL/GenBank/DDBJ whole genome shotgun (WGS) entry which is preliminary data.</text>
</comment>
<evidence type="ECO:0000313" key="1">
    <source>
        <dbReference type="EMBL" id="CAG8746725.1"/>
    </source>
</evidence>